<organism evidence="2 3">
    <name type="scientific">Ruminiclostridium herbifermentans</name>
    <dbReference type="NCBI Taxonomy" id="2488810"/>
    <lineage>
        <taxon>Bacteria</taxon>
        <taxon>Bacillati</taxon>
        <taxon>Bacillota</taxon>
        <taxon>Clostridia</taxon>
        <taxon>Eubacteriales</taxon>
        <taxon>Oscillospiraceae</taxon>
        <taxon>Ruminiclostridium</taxon>
    </lineage>
</organism>
<dbReference type="InterPro" id="IPR050407">
    <property type="entry name" value="Geranylgeranyl_reductase"/>
</dbReference>
<reference evidence="2 3" key="1">
    <citation type="submission" date="2020-09" db="EMBL/GenBank/DDBJ databases">
        <title>Characterization and genome sequencing of Ruminiclostridium sp. nov. MA18.</title>
        <authorList>
            <person name="Rettenmaier R."/>
            <person name="Kowollik M.-L."/>
            <person name="Liebl W."/>
            <person name="Zverlov V."/>
        </authorList>
    </citation>
    <scope>NUCLEOTIDE SEQUENCE [LARGE SCALE GENOMIC DNA]</scope>
    <source>
        <strain evidence="2 3">MA18</strain>
    </source>
</reference>
<feature type="domain" description="FAD/NAD(P)-binding" evidence="1">
    <location>
        <begin position="6"/>
        <end position="197"/>
    </location>
</feature>
<dbReference type="PRINTS" id="PR00368">
    <property type="entry name" value="FADPNR"/>
</dbReference>
<accession>A0A4U7JEU1</accession>
<dbReference type="PANTHER" id="PTHR42685">
    <property type="entry name" value="GERANYLGERANYL DIPHOSPHATE REDUCTASE"/>
    <property type="match status" value="1"/>
</dbReference>
<dbReference type="AlphaFoldDB" id="A0A4U7JEU1"/>
<dbReference type="OrthoDB" id="9806565at2"/>
<dbReference type="PRINTS" id="PR00411">
    <property type="entry name" value="PNDRDTASEI"/>
</dbReference>
<dbReference type="Proteomes" id="UP000306409">
    <property type="component" value="Chromosome"/>
</dbReference>
<dbReference type="RefSeq" id="WP_137698171.1">
    <property type="nucleotide sequence ID" value="NZ_CP061336.1"/>
</dbReference>
<proteinExistence type="predicted"/>
<dbReference type="InterPro" id="IPR036188">
    <property type="entry name" value="FAD/NAD-bd_sf"/>
</dbReference>
<evidence type="ECO:0000259" key="1">
    <source>
        <dbReference type="Pfam" id="PF07992"/>
    </source>
</evidence>
<evidence type="ECO:0000313" key="3">
    <source>
        <dbReference type="Proteomes" id="UP000306409"/>
    </source>
</evidence>
<dbReference type="Pfam" id="PF07992">
    <property type="entry name" value="Pyr_redox_2"/>
    <property type="match status" value="1"/>
</dbReference>
<dbReference type="Gene3D" id="3.30.9.10">
    <property type="entry name" value="D-Amino Acid Oxidase, subunit A, domain 2"/>
    <property type="match status" value="1"/>
</dbReference>
<dbReference type="PANTHER" id="PTHR42685:SF22">
    <property type="entry name" value="CONDITIONED MEDIUM FACTOR RECEPTOR 1"/>
    <property type="match status" value="1"/>
</dbReference>
<name>A0A4U7JEU1_9FIRM</name>
<dbReference type="EMBL" id="CP061336">
    <property type="protein sequence ID" value="QNU67753.1"/>
    <property type="molecule type" value="Genomic_DNA"/>
</dbReference>
<keyword evidence="3" id="KW-1185">Reference proteome</keyword>
<dbReference type="KEGG" id="rher:EHE19_004625"/>
<gene>
    <name evidence="2" type="ORF">EHE19_004625</name>
</gene>
<dbReference type="SUPFAM" id="SSF51905">
    <property type="entry name" value="FAD/NAD(P)-binding domain"/>
    <property type="match status" value="1"/>
</dbReference>
<dbReference type="InterPro" id="IPR023753">
    <property type="entry name" value="FAD/NAD-binding_dom"/>
</dbReference>
<evidence type="ECO:0000313" key="2">
    <source>
        <dbReference type="EMBL" id="QNU67753.1"/>
    </source>
</evidence>
<dbReference type="Gene3D" id="3.50.50.60">
    <property type="entry name" value="FAD/NAD(P)-binding domain"/>
    <property type="match status" value="1"/>
</dbReference>
<dbReference type="GO" id="GO:0016491">
    <property type="term" value="F:oxidoreductase activity"/>
    <property type="evidence" value="ECO:0007669"/>
    <property type="project" value="InterPro"/>
</dbReference>
<protein>
    <submittedName>
        <fullName evidence="2">NAD(P)/FAD-dependent oxidoreductase</fullName>
    </submittedName>
</protein>
<sequence>MNNIVDLVIVGAGPAGLMAAKTAAEMGLKVVIFEKNKSFNHLKRACSAQIILDDGYENEFVQVSQGMLEFQKNNFKVKYSGPLVDVINKFYHSPNGHKIHFAHPNRKPFAVKFDKNILLNDLLKECEKLGVDIRMSTLACGGKDIGDHVEIDLKSKNKHYSLKAKKAIIAEGVNANITGVFGLNENRKLFTTAHVVKYILEGVNSYEPNSWNLYYGKAYHSNAAVIIGPSIYGDNIIELTLSGSANIRPKLIYQKLIGNSPLKHIFENAQIIDIHGCAVKAYMSLKKPYIGNVLAIGDSAAFVEVEVQGALMCGYRAAKAVSDELNGKNGFEMYSDWWIDSFEFNRDEYLQVSQGYALVPTYSDDDLDYLFSLLDGKILEGTYSQYKTPKLIWDSILSKKEKIKLENPDIYVKISNMNKLTLASSF</sequence>